<proteinExistence type="predicted"/>
<evidence type="ECO:0000259" key="1">
    <source>
        <dbReference type="Pfam" id="PF13474"/>
    </source>
</evidence>
<sequence length="149" mass="16318">MTTETDPAADEAEIRRLIDELAGALRAHDLDAVMSIYASDVVSFDIEPPLRHVGGQAKRKNWERVFAAYECPLEYEVRELAVTVGEGVAFAHSLNRLSGTLRTGVATNGFWVRATMCLRKLGGRWVITHDQVSVPLDLATGAALVNLEP</sequence>
<protein>
    <submittedName>
        <fullName evidence="2">DUF4440 domain-containing protein</fullName>
    </submittedName>
</protein>
<feature type="domain" description="SnoaL-like" evidence="1">
    <location>
        <begin position="14"/>
        <end position="136"/>
    </location>
</feature>
<dbReference type="InterPro" id="IPR032710">
    <property type="entry name" value="NTF2-like_dom_sf"/>
</dbReference>
<comment type="caution">
    <text evidence="2">The sequence shown here is derived from an EMBL/GenBank/DDBJ whole genome shotgun (WGS) entry which is preliminary data.</text>
</comment>
<accession>A0A1X2A9K5</accession>
<reference evidence="2 3" key="1">
    <citation type="journal article" date="2015" name="Emerg. Microbes Infect.">
        <title>Characterization of 17 strains belonging to the Mycobacterium simiae complex and description of Mycobacterium paraense sp. nov.</title>
        <authorList>
            <person name="Fusco da Costa A.R."/>
            <person name="Fedrizzi T."/>
            <person name="Lopes M.L."/>
            <person name="Pecorari M."/>
            <person name="Oliveira da Costa W.L."/>
            <person name="Giacobazzi E."/>
            <person name="da Costa Bahia J.R."/>
            <person name="De Sanctis V."/>
            <person name="Batista Lima K.V."/>
            <person name="Bertorelli R."/>
            <person name="Grottola A."/>
            <person name="Fabio A."/>
            <person name="Mariottini A."/>
            <person name="Ferretti P."/>
            <person name="Di Leva F."/>
            <person name="Fregni Serpini G."/>
            <person name="Tagliazucchi S."/>
            <person name="Rumpianesi F."/>
            <person name="Jousson O."/>
            <person name="Segata N."/>
            <person name="Tortoli E."/>
        </authorList>
    </citation>
    <scope>NUCLEOTIDE SEQUENCE [LARGE SCALE GENOMIC DNA]</scope>
    <source>
        <strain evidence="2 3">IEC33</strain>
    </source>
</reference>
<dbReference type="Proteomes" id="UP000193285">
    <property type="component" value="Unassembled WGS sequence"/>
</dbReference>
<dbReference type="InterPro" id="IPR037401">
    <property type="entry name" value="SnoaL-like"/>
</dbReference>
<dbReference type="SUPFAM" id="SSF54427">
    <property type="entry name" value="NTF2-like"/>
    <property type="match status" value="1"/>
</dbReference>
<evidence type="ECO:0000313" key="3">
    <source>
        <dbReference type="Proteomes" id="UP000193285"/>
    </source>
</evidence>
<dbReference type="EMBL" id="LQPN01000050">
    <property type="protein sequence ID" value="ORW45687.1"/>
    <property type="molecule type" value="Genomic_DNA"/>
</dbReference>
<name>A0A1X2A9K5_9MYCO</name>
<dbReference type="STRING" id="767916.AWB91_08575"/>
<gene>
    <name evidence="2" type="ORF">AWB90_15355</name>
</gene>
<dbReference type="RefSeq" id="WP_085173544.1">
    <property type="nucleotide sequence ID" value="NZ_JACKVQ010000006.1"/>
</dbReference>
<dbReference type="Gene3D" id="3.10.450.50">
    <property type="match status" value="1"/>
</dbReference>
<organism evidence="2 3">
    <name type="scientific">Mycobacterium paraense</name>
    <dbReference type="NCBI Taxonomy" id="767916"/>
    <lineage>
        <taxon>Bacteria</taxon>
        <taxon>Bacillati</taxon>
        <taxon>Actinomycetota</taxon>
        <taxon>Actinomycetes</taxon>
        <taxon>Mycobacteriales</taxon>
        <taxon>Mycobacteriaceae</taxon>
        <taxon>Mycobacterium</taxon>
        <taxon>Mycobacterium simiae complex</taxon>
    </lineage>
</organism>
<dbReference type="OrthoDB" id="9812295at2"/>
<dbReference type="Pfam" id="PF13474">
    <property type="entry name" value="SnoaL_3"/>
    <property type="match status" value="1"/>
</dbReference>
<dbReference type="AlphaFoldDB" id="A0A1X2A9K5"/>
<evidence type="ECO:0000313" key="2">
    <source>
        <dbReference type="EMBL" id="ORW45687.1"/>
    </source>
</evidence>